<evidence type="ECO:0000313" key="2">
    <source>
        <dbReference type="Proteomes" id="UP000070220"/>
    </source>
</evidence>
<evidence type="ECO:0000313" key="1">
    <source>
        <dbReference type="EMBL" id="KXT97649.1"/>
    </source>
</evidence>
<protein>
    <submittedName>
        <fullName evidence="1">Uncharacterized protein</fullName>
    </submittedName>
</protein>
<comment type="caution">
    <text evidence="1">The sequence shown here is derived from an EMBL/GenBank/DDBJ whole genome shotgun (WGS) entry which is preliminary data.</text>
</comment>
<accession>A0A139Q519</accession>
<organism evidence="1 2">
    <name type="scientific">Streptococcus oralis</name>
    <dbReference type="NCBI Taxonomy" id="1303"/>
    <lineage>
        <taxon>Bacteria</taxon>
        <taxon>Bacillati</taxon>
        <taxon>Bacillota</taxon>
        <taxon>Bacilli</taxon>
        <taxon>Lactobacillales</taxon>
        <taxon>Streptococcaceae</taxon>
        <taxon>Streptococcus</taxon>
    </lineage>
</organism>
<reference evidence="1 2" key="1">
    <citation type="submission" date="2016-01" db="EMBL/GenBank/DDBJ databases">
        <title>Highly variable Streptococcus oralis are common among viridans streptococci isolated from primates.</title>
        <authorList>
            <person name="Denapaite D."/>
            <person name="Rieger M."/>
            <person name="Koendgen S."/>
            <person name="Brueckner R."/>
            <person name="Ochigava I."/>
            <person name="Kappeler P."/>
            <person name="Maetz-Rensing K."/>
            <person name="Leendertz F."/>
            <person name="Hakenbeck R."/>
        </authorList>
    </citation>
    <scope>NUCLEOTIDE SEQUENCE [LARGE SCALE GENOMIC DNA]</scope>
    <source>
        <strain evidence="1 2">DD30</strain>
    </source>
</reference>
<dbReference type="AlphaFoldDB" id="A0A139Q519"/>
<name>A0A139Q519_STROR</name>
<dbReference type="Proteomes" id="UP000070220">
    <property type="component" value="Unassembled WGS sequence"/>
</dbReference>
<gene>
    <name evidence="1" type="ORF">SORDD30_01273</name>
</gene>
<dbReference type="EMBL" id="LQRP01000046">
    <property type="protein sequence ID" value="KXT97649.1"/>
    <property type="molecule type" value="Genomic_DNA"/>
</dbReference>
<proteinExistence type="predicted"/>
<dbReference type="PATRIC" id="fig|1303.83.peg.1335"/>
<sequence length="40" mass="4873">MLLSYDKYSSHKNYISFHENYFIIFRGDVKKKVSMRTILV</sequence>